<reference evidence="2 3" key="1">
    <citation type="submission" date="2022-03" db="EMBL/GenBank/DDBJ databases">
        <authorList>
            <person name="Macdonald S."/>
            <person name="Ahmed S."/>
            <person name="Newling K."/>
        </authorList>
    </citation>
    <scope>NUCLEOTIDE SEQUENCE [LARGE SCALE GENOMIC DNA]</scope>
</reference>
<name>A0ABC8JLD3_ERUVS</name>
<sequence length="107" mass="11792">MASPISDSVATPSLSPPPEVAQPSSRSENLDLEMKLQSSSIPASILSSDASSYAEHFKYSLRNLQKISYLTFLEDRTPVMQAPADILLQTVDMWKEHIIAQFHGTLS</sequence>
<organism evidence="2 3">
    <name type="scientific">Eruca vesicaria subsp. sativa</name>
    <name type="common">Garden rocket</name>
    <name type="synonym">Eruca sativa</name>
    <dbReference type="NCBI Taxonomy" id="29727"/>
    <lineage>
        <taxon>Eukaryota</taxon>
        <taxon>Viridiplantae</taxon>
        <taxon>Streptophyta</taxon>
        <taxon>Embryophyta</taxon>
        <taxon>Tracheophyta</taxon>
        <taxon>Spermatophyta</taxon>
        <taxon>Magnoliopsida</taxon>
        <taxon>eudicotyledons</taxon>
        <taxon>Gunneridae</taxon>
        <taxon>Pentapetalae</taxon>
        <taxon>rosids</taxon>
        <taxon>malvids</taxon>
        <taxon>Brassicales</taxon>
        <taxon>Brassicaceae</taxon>
        <taxon>Brassiceae</taxon>
        <taxon>Eruca</taxon>
    </lineage>
</organism>
<accession>A0ABC8JLD3</accession>
<dbReference type="Proteomes" id="UP001642260">
    <property type="component" value="Unassembled WGS sequence"/>
</dbReference>
<comment type="caution">
    <text evidence="2">The sequence shown here is derived from an EMBL/GenBank/DDBJ whole genome shotgun (WGS) entry which is preliminary data.</text>
</comment>
<feature type="compositionally biased region" description="Polar residues" evidence="1">
    <location>
        <begin position="1"/>
        <end position="13"/>
    </location>
</feature>
<keyword evidence="3" id="KW-1185">Reference proteome</keyword>
<dbReference type="EMBL" id="CAKOAT010118932">
    <property type="protein sequence ID" value="CAH8332201.1"/>
    <property type="molecule type" value="Genomic_DNA"/>
</dbReference>
<evidence type="ECO:0000313" key="3">
    <source>
        <dbReference type="Proteomes" id="UP001642260"/>
    </source>
</evidence>
<dbReference type="AlphaFoldDB" id="A0ABC8JLD3"/>
<protein>
    <submittedName>
        <fullName evidence="2">Uncharacterized protein</fullName>
    </submittedName>
</protein>
<gene>
    <name evidence="2" type="ORF">ERUC_LOCUS12555</name>
</gene>
<feature type="region of interest" description="Disordered" evidence="1">
    <location>
        <begin position="1"/>
        <end position="29"/>
    </location>
</feature>
<evidence type="ECO:0000313" key="2">
    <source>
        <dbReference type="EMBL" id="CAH8332201.1"/>
    </source>
</evidence>
<proteinExistence type="predicted"/>
<evidence type="ECO:0000256" key="1">
    <source>
        <dbReference type="SAM" id="MobiDB-lite"/>
    </source>
</evidence>